<dbReference type="AlphaFoldDB" id="A0A1H8IP12"/>
<reference evidence="2 3" key="1">
    <citation type="submission" date="2016-10" db="EMBL/GenBank/DDBJ databases">
        <authorList>
            <person name="de Groot N.N."/>
        </authorList>
    </citation>
    <scope>NUCLEOTIDE SEQUENCE [LARGE SCALE GENOMIC DNA]</scope>
    <source>
        <strain evidence="2 3">Nl18</strain>
    </source>
</reference>
<proteinExistence type="predicted"/>
<dbReference type="PROSITE" id="PS51257">
    <property type="entry name" value="PROKAR_LIPOPROTEIN"/>
    <property type="match status" value="1"/>
</dbReference>
<evidence type="ECO:0000313" key="2">
    <source>
        <dbReference type="EMBL" id="SEN70690.1"/>
    </source>
</evidence>
<evidence type="ECO:0000313" key="3">
    <source>
        <dbReference type="Proteomes" id="UP000183898"/>
    </source>
</evidence>
<feature type="chain" id="PRO_5010198364" description="Lipoprotein" evidence="1">
    <location>
        <begin position="20"/>
        <end position="87"/>
    </location>
</feature>
<feature type="signal peptide" evidence="1">
    <location>
        <begin position="1"/>
        <end position="19"/>
    </location>
</feature>
<name>A0A1H8IP12_9PROT</name>
<accession>A0A1H8IP12</accession>
<dbReference type="Proteomes" id="UP000183898">
    <property type="component" value="Unassembled WGS sequence"/>
</dbReference>
<keyword evidence="1" id="KW-0732">Signal</keyword>
<evidence type="ECO:0008006" key="4">
    <source>
        <dbReference type="Google" id="ProtNLM"/>
    </source>
</evidence>
<organism evidence="2 3">
    <name type="scientific">Nitrosospira multiformis</name>
    <dbReference type="NCBI Taxonomy" id="1231"/>
    <lineage>
        <taxon>Bacteria</taxon>
        <taxon>Pseudomonadati</taxon>
        <taxon>Pseudomonadota</taxon>
        <taxon>Betaproteobacteria</taxon>
        <taxon>Nitrosomonadales</taxon>
        <taxon>Nitrosomonadaceae</taxon>
        <taxon>Nitrosospira</taxon>
    </lineage>
</organism>
<gene>
    <name evidence="2" type="ORF">SAMN05216404_106145</name>
</gene>
<sequence>MKKIAIVSAVIIMSGCAASKPINFTHPTASQSQYLADAKGCEYEATKHTQTVDPRYGDLYGALDMHERRRNLAVMCMEAKGYAVAKE</sequence>
<dbReference type="EMBL" id="FOCT01000006">
    <property type="protein sequence ID" value="SEN70690.1"/>
    <property type="molecule type" value="Genomic_DNA"/>
</dbReference>
<dbReference type="RefSeq" id="WP_074746293.1">
    <property type="nucleotide sequence ID" value="NZ_FOCT01000006.1"/>
</dbReference>
<evidence type="ECO:0000256" key="1">
    <source>
        <dbReference type="SAM" id="SignalP"/>
    </source>
</evidence>
<protein>
    <recommendedName>
        <fullName evidence="4">Lipoprotein</fullName>
    </recommendedName>
</protein>